<keyword evidence="3" id="KW-1185">Reference proteome</keyword>
<reference evidence="2 3" key="1">
    <citation type="journal article" date="2016" name="Mol. Biol. Evol.">
        <title>Comparative Genomics of Early-Diverging Mushroom-Forming Fungi Provides Insights into the Origins of Lignocellulose Decay Capabilities.</title>
        <authorList>
            <person name="Nagy L.G."/>
            <person name="Riley R."/>
            <person name="Tritt A."/>
            <person name="Adam C."/>
            <person name="Daum C."/>
            <person name="Floudas D."/>
            <person name="Sun H."/>
            <person name="Yadav J.S."/>
            <person name="Pangilinan J."/>
            <person name="Larsson K.H."/>
            <person name="Matsuura K."/>
            <person name="Barry K."/>
            <person name="Labutti K."/>
            <person name="Kuo R."/>
            <person name="Ohm R.A."/>
            <person name="Bhattacharya S.S."/>
            <person name="Shirouzu T."/>
            <person name="Yoshinaga Y."/>
            <person name="Martin F.M."/>
            <person name="Grigoriev I.V."/>
            <person name="Hibbett D.S."/>
        </authorList>
    </citation>
    <scope>NUCLEOTIDE SEQUENCE [LARGE SCALE GENOMIC DNA]</scope>
    <source>
        <strain evidence="2 3">HHB14362 ss-1</strain>
    </source>
</reference>
<evidence type="ECO:0000313" key="2">
    <source>
        <dbReference type="EMBL" id="KZT28949.1"/>
    </source>
</evidence>
<protein>
    <submittedName>
        <fullName evidence="2">Uncharacterized protein</fullName>
    </submittedName>
</protein>
<dbReference type="AlphaFoldDB" id="A0A165V010"/>
<feature type="compositionally biased region" description="Basic and acidic residues" evidence="1">
    <location>
        <begin position="1"/>
        <end position="16"/>
    </location>
</feature>
<gene>
    <name evidence="2" type="ORF">NEOLEDRAFT_686254</name>
</gene>
<dbReference type="EMBL" id="KV425555">
    <property type="protein sequence ID" value="KZT28949.1"/>
    <property type="molecule type" value="Genomic_DNA"/>
</dbReference>
<evidence type="ECO:0000313" key="3">
    <source>
        <dbReference type="Proteomes" id="UP000076761"/>
    </source>
</evidence>
<sequence>MPQLLLDHKETNRPDRGLSATSLRSQNTKFVSIPIRQASSITAQRKHIRITSFHVQWYSSWIQQYPSPGDPPRGGRSQHTSLRDKPGSRKFYHL</sequence>
<evidence type="ECO:0000256" key="1">
    <source>
        <dbReference type="SAM" id="MobiDB-lite"/>
    </source>
</evidence>
<feature type="region of interest" description="Disordered" evidence="1">
    <location>
        <begin position="1"/>
        <end position="23"/>
    </location>
</feature>
<organism evidence="2 3">
    <name type="scientific">Neolentinus lepideus HHB14362 ss-1</name>
    <dbReference type="NCBI Taxonomy" id="1314782"/>
    <lineage>
        <taxon>Eukaryota</taxon>
        <taxon>Fungi</taxon>
        <taxon>Dikarya</taxon>
        <taxon>Basidiomycota</taxon>
        <taxon>Agaricomycotina</taxon>
        <taxon>Agaricomycetes</taxon>
        <taxon>Gloeophyllales</taxon>
        <taxon>Gloeophyllaceae</taxon>
        <taxon>Neolentinus</taxon>
    </lineage>
</organism>
<proteinExistence type="predicted"/>
<name>A0A165V010_9AGAM</name>
<dbReference type="InParanoid" id="A0A165V010"/>
<accession>A0A165V010</accession>
<feature type="region of interest" description="Disordered" evidence="1">
    <location>
        <begin position="66"/>
        <end position="94"/>
    </location>
</feature>
<dbReference type="Proteomes" id="UP000076761">
    <property type="component" value="Unassembled WGS sequence"/>
</dbReference>